<evidence type="ECO:0000313" key="1">
    <source>
        <dbReference type="EMBL" id="WAJ29657.1"/>
    </source>
</evidence>
<proteinExistence type="predicted"/>
<dbReference type="EMBL" id="CP113520">
    <property type="protein sequence ID" value="WAJ29657.1"/>
    <property type="molecule type" value="Genomic_DNA"/>
</dbReference>
<keyword evidence="2" id="KW-1185">Reference proteome</keyword>
<gene>
    <name evidence="1" type="ORF">OXU80_05350</name>
</gene>
<name>A0ACD4NSA7_9HYPH</name>
<organism evidence="1 2">
    <name type="scientific">Antarcticirhabdus aurantiaca</name>
    <dbReference type="NCBI Taxonomy" id="2606717"/>
    <lineage>
        <taxon>Bacteria</taxon>
        <taxon>Pseudomonadati</taxon>
        <taxon>Pseudomonadota</taxon>
        <taxon>Alphaproteobacteria</taxon>
        <taxon>Hyphomicrobiales</taxon>
        <taxon>Aurantimonadaceae</taxon>
        <taxon>Antarcticirhabdus</taxon>
    </lineage>
</organism>
<accession>A0ACD4NSA7</accession>
<sequence>MEPGRFSDLIERCYDAAFDAHAWSSVLDDVARELGGCGANLLRLTGKAPPLVSYSPSLAEFVPAYDSIWCEHDTFVLYAKEHRLGPGIHVDSDYLPAELRARDPFYQEFRRPQKMSSILSFVAALPQGEILSINVQRRLDTQEVDAEDRVVFGRLGRHLAKSVSLSARLSEAEAVSAKLGDQLAGFDCAVALVEAGGRVLRGNALLHALEGDGLHVRRGRLVHASATGQKRFEAFLHALFGADPHAPAPDILALPRPGSALPLLLRGVALSASIADRRLGAGHRSVLLTILRPDLPGYPDLEPVLAALGLTPAQARVALAVGAGHRLAEAAELFRISEETARTLVKQAYARLGINRQSQLAGLIAKVAPLRR</sequence>
<protein>
    <submittedName>
        <fullName evidence="1">Helix-turn-helix transcriptional regulator</fullName>
    </submittedName>
</protein>
<evidence type="ECO:0000313" key="2">
    <source>
        <dbReference type="Proteomes" id="UP001163223"/>
    </source>
</evidence>
<dbReference type="Proteomes" id="UP001163223">
    <property type="component" value="Chromosome"/>
</dbReference>
<reference evidence="1" key="1">
    <citation type="submission" date="2022-11" db="EMBL/GenBank/DDBJ databases">
        <title>beta-Carotene-producing bacterium, Jeongeuplla avenae sp. nov., alleviates the salt stress of Arabidopsis seedlings.</title>
        <authorList>
            <person name="Jiang L."/>
            <person name="Lee J."/>
        </authorList>
    </citation>
    <scope>NUCLEOTIDE SEQUENCE</scope>
    <source>
        <strain evidence="1">DY_R2A_6</strain>
    </source>
</reference>